<dbReference type="Pfam" id="PF00226">
    <property type="entry name" value="DnaJ"/>
    <property type="match status" value="1"/>
</dbReference>
<dbReference type="CDD" id="cd06257">
    <property type="entry name" value="DnaJ"/>
    <property type="match status" value="1"/>
</dbReference>
<dbReference type="PRINTS" id="PR00081">
    <property type="entry name" value="GDHRDH"/>
</dbReference>
<keyword evidence="1" id="KW-1133">Transmembrane helix</keyword>
<feature type="transmembrane region" description="Helical" evidence="1">
    <location>
        <begin position="165"/>
        <end position="182"/>
    </location>
</feature>
<protein>
    <recommendedName>
        <fullName evidence="2">J domain-containing protein</fullName>
    </recommendedName>
</protein>
<dbReference type="PRINTS" id="PR00625">
    <property type="entry name" value="JDOMAIN"/>
</dbReference>
<dbReference type="Gene3D" id="1.10.287.110">
    <property type="entry name" value="DnaJ domain"/>
    <property type="match status" value="1"/>
</dbReference>
<dbReference type="InterPro" id="IPR036291">
    <property type="entry name" value="NAD(P)-bd_dom_sf"/>
</dbReference>
<dbReference type="Pfam" id="PF00106">
    <property type="entry name" value="adh_short"/>
    <property type="match status" value="1"/>
</dbReference>
<dbReference type="Gene3D" id="3.40.50.720">
    <property type="entry name" value="NAD(P)-binding Rossmann-like Domain"/>
    <property type="match status" value="1"/>
</dbReference>
<gene>
    <name evidence="3" type="ORF">VNI00_011725</name>
</gene>
<proteinExistence type="predicted"/>
<accession>A0AAW0CC96</accession>
<evidence type="ECO:0000313" key="3">
    <source>
        <dbReference type="EMBL" id="KAK7036528.1"/>
    </source>
</evidence>
<comment type="caution">
    <text evidence="3">The sequence shown here is derived from an EMBL/GenBank/DDBJ whole genome shotgun (WGS) entry which is preliminary data.</text>
</comment>
<dbReference type="InterPro" id="IPR002347">
    <property type="entry name" value="SDR_fam"/>
</dbReference>
<dbReference type="SUPFAM" id="SSF46565">
    <property type="entry name" value="Chaperone J-domain"/>
    <property type="match status" value="1"/>
</dbReference>
<dbReference type="Proteomes" id="UP001383192">
    <property type="component" value="Unassembled WGS sequence"/>
</dbReference>
<feature type="transmembrane region" description="Helical" evidence="1">
    <location>
        <begin position="189"/>
        <end position="208"/>
    </location>
</feature>
<evidence type="ECO:0000313" key="4">
    <source>
        <dbReference type="Proteomes" id="UP001383192"/>
    </source>
</evidence>
<sequence>MASILKNFLGWSVIPDFATKNGLFMTHRYIFPSLGLKVPPQNTEEYRRQYRYAYAVVVLGYLFYTLVDGARSMEYNYYEILGVPPDVDENGLKIAFRHFARKYHPDRPGVGSAGAELFMKVRDAFEALKNPTVRFAYDRFGPDVLQWTKLSTTREYMRQGLMQSSGYHIFTGISLGVISNIGRPSPVSFWRFLLFFSFFALELAFILYPTPSASTVTTVFADPAADLSFKTIFHVLFPYRVPYQHIRFLHQVFMFLSIALTRVAPRLFPDDPRSEYELVLQHIEAMSGFADREASMMLHTELHSIHPFTPTTRVSTTELHPCNPSSDIMDSLAKEMENMIIETNLKKDIGPLRSAREEAIETGRRVASERITTRNPLSGTPTLLKPVATQIEADGNLPSPRPSPPPPIGLVRRGSSFVRARSYSHSLRSLYVGPMGENRDDFALSKVHLRFSPETHVPSFLPMTRNTHLHIMFFKPKWNPTGLHVYIPGGSTGLGLAVSILMVQKGAHVSIVARNQANLDKAIAVLAEHRVFPEQRLAAYSFDLSTGSGSVKALEAVCEPYEGRAPDAVLALAGMGRPKFFVEMTEEDLVQGMNGAYWVQAWTAWAAAKMMVRQHRKGKIALVSSTLGFMSFVGHASYSPGKHALRALADTLQSEFMLYDIDVHIFFPPTMVTESWLEELKTKPALTHEIEGPDAGVSVDYAALTLYKGIRNGHHHIAADWITKLFSSSTRGAAPRTYTLMDICLDITAWVAIPVWRIMVDRKVRKHREQHQKHLEAIGFFKTE</sequence>
<feature type="transmembrane region" description="Helical" evidence="1">
    <location>
        <begin position="50"/>
        <end position="67"/>
    </location>
</feature>
<dbReference type="GO" id="GO:0005789">
    <property type="term" value="C:endoplasmic reticulum membrane"/>
    <property type="evidence" value="ECO:0007669"/>
    <property type="project" value="TreeGrafter"/>
</dbReference>
<evidence type="ECO:0000259" key="2">
    <source>
        <dbReference type="PROSITE" id="PS50076"/>
    </source>
</evidence>
<dbReference type="EMBL" id="JAYKXP010000051">
    <property type="protein sequence ID" value="KAK7036528.1"/>
    <property type="molecule type" value="Genomic_DNA"/>
</dbReference>
<dbReference type="GO" id="GO:0047560">
    <property type="term" value="F:3-dehydrosphinganine reductase activity"/>
    <property type="evidence" value="ECO:0007669"/>
    <property type="project" value="TreeGrafter"/>
</dbReference>
<keyword evidence="1" id="KW-0472">Membrane</keyword>
<keyword evidence="4" id="KW-1185">Reference proteome</keyword>
<reference evidence="3 4" key="1">
    <citation type="submission" date="2024-01" db="EMBL/GenBank/DDBJ databases">
        <title>A draft genome for a cacao thread blight-causing isolate of Paramarasmius palmivorus.</title>
        <authorList>
            <person name="Baruah I.K."/>
            <person name="Bukari Y."/>
            <person name="Amoako-Attah I."/>
            <person name="Meinhardt L.W."/>
            <person name="Bailey B.A."/>
            <person name="Cohen S.P."/>
        </authorList>
    </citation>
    <scope>NUCLEOTIDE SEQUENCE [LARGE SCALE GENOMIC DNA]</scope>
    <source>
        <strain evidence="3 4">GH-12</strain>
    </source>
</reference>
<dbReference type="InterPro" id="IPR001623">
    <property type="entry name" value="DnaJ_domain"/>
</dbReference>
<name>A0AAW0CC96_9AGAR</name>
<organism evidence="3 4">
    <name type="scientific">Paramarasmius palmivorus</name>
    <dbReference type="NCBI Taxonomy" id="297713"/>
    <lineage>
        <taxon>Eukaryota</taxon>
        <taxon>Fungi</taxon>
        <taxon>Dikarya</taxon>
        <taxon>Basidiomycota</taxon>
        <taxon>Agaricomycotina</taxon>
        <taxon>Agaricomycetes</taxon>
        <taxon>Agaricomycetidae</taxon>
        <taxon>Agaricales</taxon>
        <taxon>Marasmiineae</taxon>
        <taxon>Marasmiaceae</taxon>
        <taxon>Paramarasmius</taxon>
    </lineage>
</organism>
<evidence type="ECO:0000256" key="1">
    <source>
        <dbReference type="SAM" id="Phobius"/>
    </source>
</evidence>
<dbReference type="GO" id="GO:0006666">
    <property type="term" value="P:3-keto-sphinganine metabolic process"/>
    <property type="evidence" value="ECO:0007669"/>
    <property type="project" value="TreeGrafter"/>
</dbReference>
<dbReference type="SUPFAM" id="SSF51735">
    <property type="entry name" value="NAD(P)-binding Rossmann-fold domains"/>
    <property type="match status" value="1"/>
</dbReference>
<keyword evidence="1" id="KW-0812">Transmembrane</keyword>
<dbReference type="InterPro" id="IPR036869">
    <property type="entry name" value="J_dom_sf"/>
</dbReference>
<dbReference type="PANTHER" id="PTHR43550:SF3">
    <property type="entry name" value="3-KETODIHYDROSPHINGOSINE REDUCTASE"/>
    <property type="match status" value="1"/>
</dbReference>
<dbReference type="PROSITE" id="PS50076">
    <property type="entry name" value="DNAJ_2"/>
    <property type="match status" value="1"/>
</dbReference>
<dbReference type="GO" id="GO:0030148">
    <property type="term" value="P:sphingolipid biosynthetic process"/>
    <property type="evidence" value="ECO:0007669"/>
    <property type="project" value="TreeGrafter"/>
</dbReference>
<dbReference type="PANTHER" id="PTHR43550">
    <property type="entry name" value="3-KETODIHYDROSPHINGOSINE REDUCTASE"/>
    <property type="match status" value="1"/>
</dbReference>
<dbReference type="SMART" id="SM00271">
    <property type="entry name" value="DnaJ"/>
    <property type="match status" value="1"/>
</dbReference>
<dbReference type="AlphaFoldDB" id="A0AAW0CC96"/>
<feature type="domain" description="J" evidence="2">
    <location>
        <begin position="76"/>
        <end position="141"/>
    </location>
</feature>